<dbReference type="EMBL" id="JAUHQB010000006">
    <property type="protein sequence ID" value="MDN4483768.1"/>
    <property type="molecule type" value="Genomic_DNA"/>
</dbReference>
<dbReference type="RefSeq" id="WP_301160520.1">
    <property type="nucleotide sequence ID" value="NZ_JAUHQB010000006.1"/>
</dbReference>
<reference evidence="3 4" key="1">
    <citation type="submission" date="2023-06" db="EMBL/GenBank/DDBJ databases">
        <title>SYSU T0a273.</title>
        <authorList>
            <person name="Gao L."/>
            <person name="Fang B.-Z."/>
            <person name="Li W.-J."/>
        </authorList>
    </citation>
    <scope>NUCLEOTIDE SEQUENCE [LARGE SCALE GENOMIC DNA]</scope>
    <source>
        <strain evidence="3 4">SYSU T0a273</strain>
    </source>
</reference>
<gene>
    <name evidence="3" type="ORF">QQ002_09495</name>
</gene>
<feature type="region of interest" description="Disordered" evidence="1">
    <location>
        <begin position="34"/>
        <end position="54"/>
    </location>
</feature>
<sequence>MIRENRPRARWGRAVLAGAACCAIPLLAACDAGAEEPSDASPSTEASVGDGGETAATSAGALKLHLAAFDSLVEFDGLAVPAGQFSPVDSAEGFYGSATSVVEPASCTAFHQAAELGSDADLGAAAQDLINPVGPFFVDGVPPEDEEDLTVASVLTRVFGDPELASTVPAALLGSECTTYTVTSTWDGTTAADERVITAVDQVDLPGLAAPIVRVEHGVEESVFYGPDGAVEHRSTYEPRTAYVHVSGPYAISVEVVGVEDEEAQAARVIQAYVDHMGAA</sequence>
<comment type="caution">
    <text evidence="3">The sequence shown here is derived from an EMBL/GenBank/DDBJ whole genome shotgun (WGS) entry which is preliminary data.</text>
</comment>
<name>A0AB35MJB9_9MICO</name>
<organism evidence="3 4">
    <name type="scientific">Demequina lignilytica</name>
    <dbReference type="NCBI Taxonomy" id="3051663"/>
    <lineage>
        <taxon>Bacteria</taxon>
        <taxon>Bacillati</taxon>
        <taxon>Actinomycetota</taxon>
        <taxon>Actinomycetes</taxon>
        <taxon>Micrococcales</taxon>
        <taxon>Demequinaceae</taxon>
        <taxon>Demequina</taxon>
    </lineage>
</organism>
<dbReference type="AlphaFoldDB" id="A0AB35MJB9"/>
<feature type="chain" id="PRO_5044274322" description="PknH-like extracellular domain-containing protein" evidence="2">
    <location>
        <begin position="29"/>
        <end position="280"/>
    </location>
</feature>
<protein>
    <recommendedName>
        <fullName evidence="5">PknH-like extracellular domain-containing protein</fullName>
    </recommendedName>
</protein>
<proteinExistence type="predicted"/>
<evidence type="ECO:0000313" key="4">
    <source>
        <dbReference type="Proteomes" id="UP001172756"/>
    </source>
</evidence>
<evidence type="ECO:0000313" key="3">
    <source>
        <dbReference type="EMBL" id="MDN4483768.1"/>
    </source>
</evidence>
<dbReference type="PROSITE" id="PS51257">
    <property type="entry name" value="PROKAR_LIPOPROTEIN"/>
    <property type="match status" value="1"/>
</dbReference>
<evidence type="ECO:0000256" key="1">
    <source>
        <dbReference type="SAM" id="MobiDB-lite"/>
    </source>
</evidence>
<evidence type="ECO:0000256" key="2">
    <source>
        <dbReference type="SAM" id="SignalP"/>
    </source>
</evidence>
<evidence type="ECO:0008006" key="5">
    <source>
        <dbReference type="Google" id="ProtNLM"/>
    </source>
</evidence>
<accession>A0AB35MJB9</accession>
<keyword evidence="2" id="KW-0732">Signal</keyword>
<feature type="signal peptide" evidence="2">
    <location>
        <begin position="1"/>
        <end position="28"/>
    </location>
</feature>
<dbReference type="Proteomes" id="UP001172756">
    <property type="component" value="Unassembled WGS sequence"/>
</dbReference>